<organism evidence="1 2">
    <name type="scientific">Halocaridina rubra</name>
    <name type="common">Hawaiian red shrimp</name>
    <dbReference type="NCBI Taxonomy" id="373956"/>
    <lineage>
        <taxon>Eukaryota</taxon>
        <taxon>Metazoa</taxon>
        <taxon>Ecdysozoa</taxon>
        <taxon>Arthropoda</taxon>
        <taxon>Crustacea</taxon>
        <taxon>Multicrustacea</taxon>
        <taxon>Malacostraca</taxon>
        <taxon>Eumalacostraca</taxon>
        <taxon>Eucarida</taxon>
        <taxon>Decapoda</taxon>
        <taxon>Pleocyemata</taxon>
        <taxon>Caridea</taxon>
        <taxon>Atyoidea</taxon>
        <taxon>Atyidae</taxon>
        <taxon>Halocaridina</taxon>
    </lineage>
</organism>
<gene>
    <name evidence="1" type="ORF">SK128_022483</name>
</gene>
<name>A0AAN8XQW7_HALRR</name>
<sequence length="140" mass="15751">MEPVAVITGKGNKRQLPTGVSDYSKCTICQTIIDDQRPLYNLKRGFTTYKNAVEIRKDYAYTRVWEDLQNQDQFQTSLDYFISLSLKMGQSKKMVTCDLTNVVIARLGGFHTAQNFLGSIGFFMKESGIENILVSSGICS</sequence>
<dbReference type="Proteomes" id="UP001381693">
    <property type="component" value="Unassembled WGS sequence"/>
</dbReference>
<protein>
    <submittedName>
        <fullName evidence="1">Uncharacterized protein</fullName>
    </submittedName>
</protein>
<reference evidence="1 2" key="1">
    <citation type="submission" date="2023-11" db="EMBL/GenBank/DDBJ databases">
        <title>Halocaridina rubra genome assembly.</title>
        <authorList>
            <person name="Smith C."/>
        </authorList>
    </citation>
    <scope>NUCLEOTIDE SEQUENCE [LARGE SCALE GENOMIC DNA]</scope>
    <source>
        <strain evidence="1">EP-1</strain>
        <tissue evidence="1">Whole</tissue>
    </source>
</reference>
<proteinExistence type="predicted"/>
<dbReference type="EMBL" id="JAXCGZ010002362">
    <property type="protein sequence ID" value="KAK7083998.1"/>
    <property type="molecule type" value="Genomic_DNA"/>
</dbReference>
<accession>A0AAN8XQW7</accession>
<evidence type="ECO:0000313" key="1">
    <source>
        <dbReference type="EMBL" id="KAK7083998.1"/>
    </source>
</evidence>
<dbReference type="AlphaFoldDB" id="A0AAN8XQW7"/>
<keyword evidence="2" id="KW-1185">Reference proteome</keyword>
<comment type="caution">
    <text evidence="1">The sequence shown here is derived from an EMBL/GenBank/DDBJ whole genome shotgun (WGS) entry which is preliminary data.</text>
</comment>
<evidence type="ECO:0000313" key="2">
    <source>
        <dbReference type="Proteomes" id="UP001381693"/>
    </source>
</evidence>